<keyword evidence="2" id="KW-1185">Reference proteome</keyword>
<evidence type="ECO:0000313" key="1">
    <source>
        <dbReference type="EMBL" id="QCK14253.1"/>
    </source>
</evidence>
<proteinExistence type="predicted"/>
<dbReference type="KEGG" id="fpf:DCC35_05590"/>
<protein>
    <submittedName>
        <fullName evidence="1">Uncharacterized protein</fullName>
    </submittedName>
</protein>
<organism evidence="1 2">
    <name type="scientific">Mangrovivirga cuniculi</name>
    <dbReference type="NCBI Taxonomy" id="2715131"/>
    <lineage>
        <taxon>Bacteria</taxon>
        <taxon>Pseudomonadati</taxon>
        <taxon>Bacteroidota</taxon>
        <taxon>Cytophagia</taxon>
        <taxon>Cytophagales</taxon>
        <taxon>Mangrovivirgaceae</taxon>
        <taxon>Mangrovivirga</taxon>
    </lineage>
</organism>
<name>A0A4D7JGN1_9BACT</name>
<reference evidence="1 2" key="1">
    <citation type="submission" date="2018-04" db="EMBL/GenBank/DDBJ databases">
        <title>Complete genome uncultured novel isolate.</title>
        <authorList>
            <person name="Merlino G."/>
        </authorList>
    </citation>
    <scope>NUCLEOTIDE SEQUENCE [LARGE SCALE GENOMIC DNA]</scope>
    <source>
        <strain evidence="2">R1DC9</strain>
    </source>
</reference>
<evidence type="ECO:0000313" key="2">
    <source>
        <dbReference type="Proteomes" id="UP000298616"/>
    </source>
</evidence>
<dbReference type="OrthoDB" id="1112363at2"/>
<dbReference type="EMBL" id="CP028923">
    <property type="protein sequence ID" value="QCK14253.1"/>
    <property type="molecule type" value="Genomic_DNA"/>
</dbReference>
<accession>A0A4D7JGN1</accession>
<dbReference type="AlphaFoldDB" id="A0A4D7JGN1"/>
<gene>
    <name evidence="1" type="ORF">DCC35_05590</name>
</gene>
<dbReference type="Proteomes" id="UP000298616">
    <property type="component" value="Chromosome"/>
</dbReference>
<sequence>MTHNFAFAQQTENEPLRVPSEDDIVITAERYVPRPTFLELSYESFQSFFVTAKYRDVNESAQVEQNLVRKIKFRFPIILKDRLNLIGGFGYRHEQFKFEKQSDPDFPLFVRFEDKPLKQIAFKLYFKKDLQKDHFLYIYLQSSLNSDVPTFDDLSDQLKLSLTTIYGKNISPHKSIGYGISFGYDFGRPAIYPVFILNNNFNLNWGYELLLPKKAQIRYSPNNSNHFYTGVEVQGASYHLRNEVLQDFSKLEFRRSSIRALFTYEREVYDWIWVGLKIGYRYPINIYISEPRKRRRDALILLDANGAPYLRFSIFLVPPKVLIDKAKSSF</sequence>